<evidence type="ECO:0000259" key="12">
    <source>
        <dbReference type="Pfam" id="PF00862"/>
    </source>
</evidence>
<dbReference type="InterPro" id="IPR044161">
    <property type="entry name" value="SPS"/>
</dbReference>
<dbReference type="Pfam" id="PF00862">
    <property type="entry name" value="GT-B_Sucrose_synth"/>
    <property type="match status" value="1"/>
</dbReference>
<reference evidence="15" key="1">
    <citation type="journal article" date="2016" name="Nature">
        <title>The genome of the seagrass Zostera marina reveals angiosperm adaptation to the sea.</title>
        <authorList>
            <person name="Olsen J.L."/>
            <person name="Rouze P."/>
            <person name="Verhelst B."/>
            <person name="Lin Y.-C."/>
            <person name="Bayer T."/>
            <person name="Collen J."/>
            <person name="Dattolo E."/>
            <person name="De Paoli E."/>
            <person name="Dittami S."/>
            <person name="Maumus F."/>
            <person name="Michel G."/>
            <person name="Kersting A."/>
            <person name="Lauritano C."/>
            <person name="Lohaus R."/>
            <person name="Toepel M."/>
            <person name="Tonon T."/>
            <person name="Vanneste K."/>
            <person name="Amirebrahimi M."/>
            <person name="Brakel J."/>
            <person name="Bostroem C."/>
            <person name="Chovatia M."/>
            <person name="Grimwood J."/>
            <person name="Jenkins J.W."/>
            <person name="Jueterbock A."/>
            <person name="Mraz A."/>
            <person name="Stam W.T."/>
            <person name="Tice H."/>
            <person name="Bornberg-Bauer E."/>
            <person name="Green P.J."/>
            <person name="Pearson G.A."/>
            <person name="Procaccini G."/>
            <person name="Duarte C.M."/>
            <person name="Schmutz J."/>
            <person name="Reusch T.B.H."/>
            <person name="Van de Peer Y."/>
        </authorList>
    </citation>
    <scope>NUCLEOTIDE SEQUENCE [LARGE SCALE GENOMIC DNA]</scope>
    <source>
        <strain evidence="15">cv. Finnish</strain>
    </source>
</reference>
<dbReference type="STRING" id="29655.A0A0K9PAE9"/>
<dbReference type="AlphaFoldDB" id="A0A0K9PAE9"/>
<feature type="domain" description="Sucrose phosphatase-like" evidence="13">
    <location>
        <begin position="696"/>
        <end position="883"/>
    </location>
</feature>
<comment type="similarity">
    <text evidence="2 9">Belongs to the glycosyltransferase 1 family.</text>
</comment>
<evidence type="ECO:0000256" key="1">
    <source>
        <dbReference type="ARBA" id="ARBA00005027"/>
    </source>
</evidence>
<dbReference type="EMBL" id="LFYR01000994">
    <property type="protein sequence ID" value="KMZ65949.1"/>
    <property type="molecule type" value="Genomic_DNA"/>
</dbReference>
<evidence type="ECO:0000256" key="4">
    <source>
        <dbReference type="ARBA" id="ARBA00012536"/>
    </source>
</evidence>
<dbReference type="Gene3D" id="3.90.1070.10">
    <property type="match status" value="1"/>
</dbReference>
<dbReference type="CDD" id="cd03800">
    <property type="entry name" value="GT4_sucrose_synthase"/>
    <property type="match status" value="1"/>
</dbReference>
<evidence type="ECO:0000259" key="11">
    <source>
        <dbReference type="Pfam" id="PF00534"/>
    </source>
</evidence>
<dbReference type="InterPro" id="IPR012819">
    <property type="entry name" value="SPS_pln"/>
</dbReference>
<protein>
    <recommendedName>
        <fullName evidence="4 9">Sucrose-phosphate synthase</fullName>
        <ecNumber evidence="4 9">2.4.1.14</ecNumber>
    </recommendedName>
</protein>
<dbReference type="CDD" id="cd16419">
    <property type="entry name" value="HAD_SPS"/>
    <property type="match status" value="1"/>
</dbReference>
<sequence>MCWRIWNLARKKKQIEVDGASGLAERRREIEQGRKDAAGDISEISEGDSNNKSGRGDHRVMINSDFRVWSGEDDSKRVYIVLISLHGLVRGENMELGRDSDTGGQVKYVVELARALAATKGVHRVDLLTRQISAVDIDWSYGEPVEMLTRPSDLTGEGACGAYIIRLPCGPRDKYVPKESLWPYIPEFVDRALAHIIDVSRAIGDQIEDGTHPVWPYVIHGHYADAADVAARLSGALNVPMVLTGHSLGRSKFEQLLKQGRMSRADINSTYKITRRIEAEELGLDSAELIVTSTRQEIEEQWGLYDGFDTKIERKLRVRRRRGVNNLGRYIPRVMVIPPGMDFSYVNQRESSETDVDLKTLIGSGRKGKLPSIWSEVMRFLTNPHKPMILALSRPDPKKNVTTLLKAFGESQHLRQLANLTLILGNRDDLEEMAGGSSMVLTTVLKLIDRYDLYGQVAYPKHHKQSDVPEIYRLAAKTKGVFINPALVEPFGLTVIEAAAYGLPVVATKNGGPVDILNSLNNGLLIDPHDHTAISEALLKLVADKNLWQECRKNGLKNINRFSWPEHCKTYLSCVERCRSRHPATRLTSPRIQEEPMSESLKGIEDLSIRFSIDVANPATTNYNYSLDNNDAVTASTTLLDALHSKRVTNGTNPLVGFSPGRRQRLLVIAADCYGGDGNIAIDELTTLVKGVAAISEKTGEESGLVFATGSTMVETVEALKVCGMSATDFDALICNSGGELYLPWKSNDVVSEEDYATHIMYRWPKEHVKLSVQKLAGVTVNEEACGGNSYVYRRKPEEKEKTRKLDNIRQSLRMRGFRCNLVYTRGGTRLIALPLFASRAHALRYLWIRWGIELRNMVIFVGEKGDSDHEQLLEGLHKTVIIKGICRKVGSEDLIRQDDGYDKHEEVVDQDSPNVAIMVESFGDDGIPAILTNLGIKY</sequence>
<evidence type="ECO:0000313" key="14">
    <source>
        <dbReference type="EMBL" id="KMZ65949.1"/>
    </source>
</evidence>
<dbReference type="InterPro" id="IPR001296">
    <property type="entry name" value="Glyco_trans_1"/>
</dbReference>
<dbReference type="OrthoDB" id="512920at2759"/>
<dbReference type="SUPFAM" id="SSF53756">
    <property type="entry name" value="UDP-Glycosyltransferase/glycogen phosphorylase"/>
    <property type="match status" value="1"/>
</dbReference>
<dbReference type="GO" id="GO:0046524">
    <property type="term" value="F:sucrose-phosphate synthase activity"/>
    <property type="evidence" value="ECO:0007669"/>
    <property type="project" value="UniProtKB-UniRule"/>
</dbReference>
<dbReference type="EC" id="2.4.1.14" evidence="4 9"/>
<dbReference type="Pfam" id="PF05116">
    <property type="entry name" value="S6PP"/>
    <property type="match status" value="1"/>
</dbReference>
<accession>A0A0K9PAE9</accession>
<dbReference type="InterPro" id="IPR035659">
    <property type="entry name" value="SPS_C"/>
</dbReference>
<dbReference type="PANTHER" id="PTHR46039">
    <property type="entry name" value="SUCROSE-PHOSPHATE SYNTHASE 3-RELATED"/>
    <property type="match status" value="1"/>
</dbReference>
<dbReference type="UniPathway" id="UPA00371">
    <property type="reaction ID" value="UER00545"/>
</dbReference>
<evidence type="ECO:0000256" key="6">
    <source>
        <dbReference type="ARBA" id="ARBA00022679"/>
    </source>
</evidence>
<dbReference type="Proteomes" id="UP000036987">
    <property type="component" value="Unassembled WGS sequence"/>
</dbReference>
<feature type="region of interest" description="Disordered" evidence="10">
    <location>
        <begin position="34"/>
        <end position="57"/>
    </location>
</feature>
<evidence type="ECO:0000256" key="9">
    <source>
        <dbReference type="RuleBase" id="RU368006"/>
    </source>
</evidence>
<keyword evidence="5 9" id="KW-0328">Glycosyltransferase</keyword>
<gene>
    <name evidence="14" type="ORF">ZOSMA_304G00080</name>
</gene>
<evidence type="ECO:0000256" key="5">
    <source>
        <dbReference type="ARBA" id="ARBA00022676"/>
    </source>
</evidence>
<evidence type="ECO:0000256" key="7">
    <source>
        <dbReference type="ARBA" id="ARBA00024883"/>
    </source>
</evidence>
<evidence type="ECO:0000256" key="10">
    <source>
        <dbReference type="SAM" id="MobiDB-lite"/>
    </source>
</evidence>
<evidence type="ECO:0000256" key="3">
    <source>
        <dbReference type="ARBA" id="ARBA00011774"/>
    </source>
</evidence>
<proteinExistence type="inferred from homology"/>
<comment type="function">
    <text evidence="7 9">Plays a role in photosynthetic sucrose synthesis by catalyzing the rate-limiting step of sucrose biosynthesis from UDP-glucose and fructose- 6-phosphate. Involved in the regulation of carbon partitioning in the leaves of plants. May regulate the synthesis of sucrose and therefore play a major role as a limiting factor in the export of photoassimilates out of the leaf. Plays a role for sucrose availability that is essential for plant growth and fiber elongation.</text>
</comment>
<evidence type="ECO:0000313" key="15">
    <source>
        <dbReference type="Proteomes" id="UP000036987"/>
    </source>
</evidence>
<evidence type="ECO:0000259" key="13">
    <source>
        <dbReference type="Pfam" id="PF05116"/>
    </source>
</evidence>
<comment type="pathway">
    <text evidence="1 9">Glycan biosynthesis; sucrose biosynthesis; sucrose from D-fructose 6-phosphate and UDP-alpha-D-glucose: step 1/2.</text>
</comment>
<dbReference type="Gene3D" id="3.40.50.1000">
    <property type="entry name" value="HAD superfamily/HAD-like"/>
    <property type="match status" value="1"/>
</dbReference>
<comment type="subunit">
    <text evidence="3 9">Homodimer or homotetramer.</text>
</comment>
<dbReference type="PANTHER" id="PTHR46039:SF1">
    <property type="entry name" value="SUCROSE-PHOSPHATE SYNTHASE 4"/>
    <property type="match status" value="1"/>
</dbReference>
<keyword evidence="6 9" id="KW-0808">Transferase</keyword>
<dbReference type="GO" id="GO:0005986">
    <property type="term" value="P:sucrose biosynthetic process"/>
    <property type="evidence" value="ECO:0007669"/>
    <property type="project" value="UniProtKB-UniRule"/>
</dbReference>
<dbReference type="InterPro" id="IPR006380">
    <property type="entry name" value="SPP-like_dom"/>
</dbReference>
<feature type="domain" description="Sucrose synthase first GT-B" evidence="12">
    <location>
        <begin position="80"/>
        <end position="344"/>
    </location>
</feature>
<name>A0A0K9PAE9_ZOSMR</name>
<comment type="caution">
    <text evidence="14">The sequence shown here is derived from an EMBL/GenBank/DDBJ whole genome shotgun (WGS) entry which is preliminary data.</text>
</comment>
<organism evidence="14 15">
    <name type="scientific">Zostera marina</name>
    <name type="common">Eelgrass</name>
    <dbReference type="NCBI Taxonomy" id="29655"/>
    <lineage>
        <taxon>Eukaryota</taxon>
        <taxon>Viridiplantae</taxon>
        <taxon>Streptophyta</taxon>
        <taxon>Embryophyta</taxon>
        <taxon>Tracheophyta</taxon>
        <taxon>Spermatophyta</taxon>
        <taxon>Magnoliopsida</taxon>
        <taxon>Liliopsida</taxon>
        <taxon>Zosteraceae</taxon>
        <taxon>Zostera</taxon>
    </lineage>
</organism>
<dbReference type="InterPro" id="IPR023214">
    <property type="entry name" value="HAD_sf"/>
</dbReference>
<evidence type="ECO:0000256" key="8">
    <source>
        <dbReference type="ARBA" id="ARBA00047471"/>
    </source>
</evidence>
<dbReference type="NCBIfam" id="TIGR02468">
    <property type="entry name" value="sucrsPsyn_pln"/>
    <property type="match status" value="1"/>
</dbReference>
<keyword evidence="15" id="KW-1185">Reference proteome</keyword>
<evidence type="ECO:0000256" key="2">
    <source>
        <dbReference type="ARBA" id="ARBA00006530"/>
    </source>
</evidence>
<feature type="domain" description="Glycosyl transferase family 1" evidence="11">
    <location>
        <begin position="383"/>
        <end position="556"/>
    </location>
</feature>
<comment type="catalytic activity">
    <reaction evidence="8 9">
        <text>beta-D-fructose 6-phosphate + UDP-alpha-D-glucose = sucrose 6(F)-phosphate + UDP + H(+)</text>
        <dbReference type="Rhea" id="RHEA:22172"/>
        <dbReference type="ChEBI" id="CHEBI:15378"/>
        <dbReference type="ChEBI" id="CHEBI:57634"/>
        <dbReference type="ChEBI" id="CHEBI:57723"/>
        <dbReference type="ChEBI" id="CHEBI:58223"/>
        <dbReference type="ChEBI" id="CHEBI:58885"/>
        <dbReference type="EC" id="2.4.1.14"/>
    </reaction>
</comment>
<dbReference type="OMA" id="YEAHVEY"/>
<dbReference type="Gene3D" id="3.40.50.2000">
    <property type="entry name" value="Glycogen Phosphorylase B"/>
    <property type="match status" value="2"/>
</dbReference>
<dbReference type="InterPro" id="IPR000368">
    <property type="entry name" value="Sucrose_synth_GT-B1"/>
</dbReference>
<dbReference type="Pfam" id="PF00534">
    <property type="entry name" value="Glycos_transf_1"/>
    <property type="match status" value="1"/>
</dbReference>